<dbReference type="EMBL" id="FN649760">
    <property type="protein sequence ID" value="CBJ48914.1"/>
    <property type="molecule type" value="Genomic_DNA"/>
</dbReference>
<dbReference type="AlphaFoldDB" id="D7G4L1"/>
<evidence type="ECO:0000313" key="1">
    <source>
        <dbReference type="EMBL" id="CBJ48914.1"/>
    </source>
</evidence>
<dbReference type="OrthoDB" id="10272738at2759"/>
<reference evidence="1 2" key="1">
    <citation type="journal article" date="2010" name="Nature">
        <title>The Ectocarpus genome and the independent evolution of multicellularity in brown algae.</title>
        <authorList>
            <person name="Cock J.M."/>
            <person name="Sterck L."/>
            <person name="Rouze P."/>
            <person name="Scornet D."/>
            <person name="Allen A.E."/>
            <person name="Amoutzias G."/>
            <person name="Anthouard V."/>
            <person name="Artiguenave F."/>
            <person name="Aury J.M."/>
            <person name="Badger J.H."/>
            <person name="Beszteri B."/>
            <person name="Billiau K."/>
            <person name="Bonnet E."/>
            <person name="Bothwell J.H."/>
            <person name="Bowler C."/>
            <person name="Boyen C."/>
            <person name="Brownlee C."/>
            <person name="Carrano C.J."/>
            <person name="Charrier B."/>
            <person name="Cho G.Y."/>
            <person name="Coelho S.M."/>
            <person name="Collen J."/>
            <person name="Corre E."/>
            <person name="Da Silva C."/>
            <person name="Delage L."/>
            <person name="Delaroque N."/>
            <person name="Dittami S.M."/>
            <person name="Doulbeau S."/>
            <person name="Elias M."/>
            <person name="Farnham G."/>
            <person name="Gachon C.M."/>
            <person name="Gschloessl B."/>
            <person name="Heesch S."/>
            <person name="Jabbari K."/>
            <person name="Jubin C."/>
            <person name="Kawai H."/>
            <person name="Kimura K."/>
            <person name="Kloareg B."/>
            <person name="Kupper F.C."/>
            <person name="Lang D."/>
            <person name="Le Bail A."/>
            <person name="Leblanc C."/>
            <person name="Lerouge P."/>
            <person name="Lohr M."/>
            <person name="Lopez P.J."/>
            <person name="Martens C."/>
            <person name="Maumus F."/>
            <person name="Michel G."/>
            <person name="Miranda-Saavedra D."/>
            <person name="Morales J."/>
            <person name="Moreau H."/>
            <person name="Motomura T."/>
            <person name="Nagasato C."/>
            <person name="Napoli C.A."/>
            <person name="Nelson D.R."/>
            <person name="Nyvall-Collen P."/>
            <person name="Peters A.F."/>
            <person name="Pommier C."/>
            <person name="Potin P."/>
            <person name="Poulain J."/>
            <person name="Quesneville H."/>
            <person name="Read B."/>
            <person name="Rensing S.A."/>
            <person name="Ritter A."/>
            <person name="Rousvoal S."/>
            <person name="Samanta M."/>
            <person name="Samson G."/>
            <person name="Schroeder D.C."/>
            <person name="Segurens B."/>
            <person name="Strittmatter M."/>
            <person name="Tonon T."/>
            <person name="Tregear J.W."/>
            <person name="Valentin K."/>
            <person name="von Dassow P."/>
            <person name="Yamagishi T."/>
            <person name="Van de Peer Y."/>
            <person name="Wincker P."/>
        </authorList>
    </citation>
    <scope>NUCLEOTIDE SEQUENCE [LARGE SCALE GENOMIC DNA]</scope>
    <source>
        <strain evidence="2">Ec32 / CCAP1310/4</strain>
    </source>
</reference>
<dbReference type="InParanoid" id="D7G4L1"/>
<organism evidence="1 2">
    <name type="scientific">Ectocarpus siliculosus</name>
    <name type="common">Brown alga</name>
    <name type="synonym">Conferva siliculosa</name>
    <dbReference type="NCBI Taxonomy" id="2880"/>
    <lineage>
        <taxon>Eukaryota</taxon>
        <taxon>Sar</taxon>
        <taxon>Stramenopiles</taxon>
        <taxon>Ochrophyta</taxon>
        <taxon>PX clade</taxon>
        <taxon>Phaeophyceae</taxon>
        <taxon>Ectocarpales</taxon>
        <taxon>Ectocarpaceae</taxon>
        <taxon>Ectocarpus</taxon>
    </lineage>
</organism>
<evidence type="ECO:0000313" key="2">
    <source>
        <dbReference type="Proteomes" id="UP000002630"/>
    </source>
</evidence>
<dbReference type="Proteomes" id="UP000002630">
    <property type="component" value="Unassembled WGS sequence"/>
</dbReference>
<gene>
    <name evidence="1" type="ORF">Esi_0057_0097</name>
</gene>
<proteinExistence type="predicted"/>
<sequence length="263" mass="28128">MLGNTITSTEALSVLTPAVAESVASGRPYLVSWQGAQADDRFEVDLHYCGSYSFCFGEAEDCGFWIANVCTEADDACMNQDDQSSQVTFPEPVAGHSNNGYRVRISEVGTDNFRCSEDFYLVASADVLEFGEPGGPTMEVVAPEANALAVAGETYTVEFDYDNGFGEQLGRFKIDLYKAEGNGDCGSWVTSVCDKPDMGCRDSEGDYDVVIPADSEEGMYKIRVGLFGDDSIYACSPSFEITPTNPGVSAAGGGLWMDSATSS</sequence>
<accession>D7G4L1</accession>
<keyword evidence="2" id="KW-1185">Reference proteome</keyword>
<protein>
    <submittedName>
        <fullName evidence="1">EsV-1-163</fullName>
    </submittedName>
</protein>
<name>D7G4L1_ECTSI</name>